<keyword evidence="10" id="KW-0406">Ion transport</keyword>
<evidence type="ECO:0000256" key="10">
    <source>
        <dbReference type="HAMAP-Rule" id="MF_00454"/>
    </source>
</evidence>
<evidence type="ECO:0000313" key="12">
    <source>
        <dbReference type="Proteomes" id="UP000325003"/>
    </source>
</evidence>
<evidence type="ECO:0000313" key="11">
    <source>
        <dbReference type="EMBL" id="KAA1421517.1"/>
    </source>
</evidence>
<reference evidence="11 12" key="2">
    <citation type="submission" date="2019-09" db="EMBL/GenBank/DDBJ databases">
        <authorList>
            <person name="Jin C."/>
        </authorList>
    </citation>
    <scope>NUCLEOTIDE SEQUENCE [LARGE SCALE GENOMIC DNA]</scope>
    <source>
        <strain evidence="11 12">BN130099</strain>
    </source>
</reference>
<dbReference type="PANTHER" id="PTHR28259">
    <property type="entry name" value="FLUORIDE EXPORT PROTEIN 1-RELATED"/>
    <property type="match status" value="1"/>
</dbReference>
<evidence type="ECO:0000256" key="3">
    <source>
        <dbReference type="ARBA" id="ARBA00022692"/>
    </source>
</evidence>
<gene>
    <name evidence="10" type="primary">fluC</name>
    <name evidence="10" type="synonym">crcB</name>
    <name evidence="11" type="ORF">F0U44_04295</name>
</gene>
<keyword evidence="5 10" id="KW-0472">Membrane</keyword>
<evidence type="ECO:0000256" key="6">
    <source>
        <dbReference type="ARBA" id="ARBA00023303"/>
    </source>
</evidence>
<dbReference type="GO" id="GO:0005886">
    <property type="term" value="C:plasma membrane"/>
    <property type="evidence" value="ECO:0007669"/>
    <property type="project" value="UniProtKB-SubCell"/>
</dbReference>
<comment type="caution">
    <text evidence="11">The sequence shown here is derived from an EMBL/GenBank/DDBJ whole genome shotgun (WGS) entry which is preliminary data.</text>
</comment>
<comment type="subcellular location">
    <subcellularLocation>
        <location evidence="1 10">Cell membrane</location>
        <topology evidence="1 10">Multi-pass membrane protein</topology>
    </subcellularLocation>
</comment>
<dbReference type="PANTHER" id="PTHR28259:SF1">
    <property type="entry name" value="FLUORIDE EXPORT PROTEIN 1-RELATED"/>
    <property type="match status" value="1"/>
</dbReference>
<comment type="activity regulation">
    <text evidence="10">Na(+) is not transported, but it plays an essential structural role and its presence is essential for fluoride channel function.</text>
</comment>
<evidence type="ECO:0000256" key="9">
    <source>
        <dbReference type="ARBA" id="ARBA00049940"/>
    </source>
</evidence>
<feature type="binding site" evidence="10">
    <location>
        <position position="76"/>
    </location>
    <ligand>
        <name>Na(+)</name>
        <dbReference type="ChEBI" id="CHEBI:29101"/>
        <note>structural</note>
    </ligand>
</feature>
<dbReference type="RefSeq" id="WP_149726977.1">
    <property type="nucleotide sequence ID" value="NZ_VUJV01000001.1"/>
</dbReference>
<evidence type="ECO:0000256" key="5">
    <source>
        <dbReference type="ARBA" id="ARBA00023136"/>
    </source>
</evidence>
<keyword evidence="4 10" id="KW-1133">Transmembrane helix</keyword>
<evidence type="ECO:0000256" key="4">
    <source>
        <dbReference type="ARBA" id="ARBA00022989"/>
    </source>
</evidence>
<dbReference type="Proteomes" id="UP000325003">
    <property type="component" value="Unassembled WGS sequence"/>
</dbReference>
<dbReference type="GO" id="GO:0140114">
    <property type="term" value="P:cellular detoxification of fluoride"/>
    <property type="evidence" value="ECO:0007669"/>
    <property type="project" value="UniProtKB-UniRule"/>
</dbReference>
<keyword evidence="12" id="KW-1185">Reference proteome</keyword>
<feature type="transmembrane region" description="Helical" evidence="10">
    <location>
        <begin position="38"/>
        <end position="57"/>
    </location>
</feature>
<evidence type="ECO:0000256" key="2">
    <source>
        <dbReference type="ARBA" id="ARBA00022475"/>
    </source>
</evidence>
<feature type="transmembrane region" description="Helical" evidence="10">
    <location>
        <begin position="64"/>
        <end position="85"/>
    </location>
</feature>
<accession>A0A5B1LPM4</accession>
<dbReference type="Pfam" id="PF02537">
    <property type="entry name" value="CRCB"/>
    <property type="match status" value="1"/>
</dbReference>
<dbReference type="HAMAP" id="MF_00454">
    <property type="entry name" value="FluC"/>
    <property type="match status" value="1"/>
</dbReference>
<evidence type="ECO:0000256" key="7">
    <source>
        <dbReference type="ARBA" id="ARBA00035120"/>
    </source>
</evidence>
<organism evidence="11 12">
    <name type="scientific">Nocardioides humilatus</name>
    <dbReference type="NCBI Taxonomy" id="2607660"/>
    <lineage>
        <taxon>Bacteria</taxon>
        <taxon>Bacillati</taxon>
        <taxon>Actinomycetota</taxon>
        <taxon>Actinomycetes</taxon>
        <taxon>Propionibacteriales</taxon>
        <taxon>Nocardioidaceae</taxon>
        <taxon>Nocardioides</taxon>
    </lineage>
</organism>
<dbReference type="EMBL" id="VUJV01000001">
    <property type="protein sequence ID" value="KAA1421517.1"/>
    <property type="molecule type" value="Genomic_DNA"/>
</dbReference>
<keyword evidence="2 10" id="KW-1003">Cell membrane</keyword>
<sequence>MTRLSPRLLSAVAVGGAVGAVARYLLGELAPDGNGFPWTTFGVNVVGCTLLAGLGLLPVVRRSATWAAGLGPGVLGGFTTFSTASEQTRALLDAGDAALAGAYAFGTLAACLVAVNLVGRHAPPLSPEEER</sequence>
<feature type="binding site" evidence="10">
    <location>
        <position position="79"/>
    </location>
    <ligand>
        <name>Na(+)</name>
        <dbReference type="ChEBI" id="CHEBI:29101"/>
        <note>structural</note>
    </ligand>
</feature>
<keyword evidence="3 10" id="KW-0812">Transmembrane</keyword>
<dbReference type="InterPro" id="IPR003691">
    <property type="entry name" value="FluC"/>
</dbReference>
<comment type="function">
    <text evidence="9 10">Fluoride-specific ion channel. Important for reducing fluoride concentration in the cell, thus reducing its toxicity.</text>
</comment>
<evidence type="ECO:0000256" key="1">
    <source>
        <dbReference type="ARBA" id="ARBA00004651"/>
    </source>
</evidence>
<keyword evidence="10" id="KW-0813">Transport</keyword>
<feature type="transmembrane region" description="Helical" evidence="10">
    <location>
        <begin position="97"/>
        <end position="118"/>
    </location>
</feature>
<dbReference type="AlphaFoldDB" id="A0A5B1LPM4"/>
<reference evidence="11 12" key="1">
    <citation type="submission" date="2019-09" db="EMBL/GenBank/DDBJ databases">
        <title>Nocardioides panacisoli sp. nov., isolated from the soil of a ginseng field.</title>
        <authorList>
            <person name="Cho C."/>
        </authorList>
    </citation>
    <scope>NUCLEOTIDE SEQUENCE [LARGE SCALE GENOMIC DNA]</scope>
    <source>
        <strain evidence="11 12">BN130099</strain>
    </source>
</reference>
<protein>
    <recommendedName>
        <fullName evidence="10">Fluoride-specific ion channel FluC</fullName>
    </recommendedName>
</protein>
<keyword evidence="6 10" id="KW-0407">Ion channel</keyword>
<proteinExistence type="inferred from homology"/>
<name>A0A5B1LPM4_9ACTN</name>
<keyword evidence="10" id="KW-0479">Metal-binding</keyword>
<keyword evidence="10" id="KW-0915">Sodium</keyword>
<dbReference type="GO" id="GO:0046872">
    <property type="term" value="F:metal ion binding"/>
    <property type="evidence" value="ECO:0007669"/>
    <property type="project" value="UniProtKB-KW"/>
</dbReference>
<comment type="catalytic activity">
    <reaction evidence="8">
        <text>fluoride(in) = fluoride(out)</text>
        <dbReference type="Rhea" id="RHEA:76159"/>
        <dbReference type="ChEBI" id="CHEBI:17051"/>
    </reaction>
    <physiologicalReaction direction="left-to-right" evidence="8">
        <dbReference type="Rhea" id="RHEA:76160"/>
    </physiologicalReaction>
</comment>
<evidence type="ECO:0000256" key="8">
    <source>
        <dbReference type="ARBA" id="ARBA00035585"/>
    </source>
</evidence>
<comment type="similarity">
    <text evidence="7 10">Belongs to the fluoride channel Fluc/FEX (TC 1.A.43) family.</text>
</comment>
<dbReference type="GO" id="GO:0062054">
    <property type="term" value="F:fluoride channel activity"/>
    <property type="evidence" value="ECO:0007669"/>
    <property type="project" value="UniProtKB-UniRule"/>
</dbReference>